<proteinExistence type="predicted"/>
<comment type="caution">
    <text evidence="2">The sequence shown here is derived from an EMBL/GenBank/DDBJ whole genome shotgun (WGS) entry which is preliminary data.</text>
</comment>
<accession>A0A2A9NXE1</accession>
<dbReference type="AlphaFoldDB" id="A0A2A9NXE1"/>
<dbReference type="OrthoDB" id="4837799at2759"/>
<evidence type="ECO:0000313" key="2">
    <source>
        <dbReference type="EMBL" id="PFH54898.1"/>
    </source>
</evidence>
<dbReference type="Proteomes" id="UP000037136">
    <property type="component" value="Unassembled WGS sequence"/>
</dbReference>
<evidence type="ECO:0000256" key="1">
    <source>
        <dbReference type="SAM" id="SignalP"/>
    </source>
</evidence>
<keyword evidence="1" id="KW-0732">Signal</keyword>
<feature type="chain" id="PRO_5012812209" evidence="1">
    <location>
        <begin position="16"/>
        <end position="103"/>
    </location>
</feature>
<name>A0A2A9NXE1_OPHUN</name>
<organism evidence="2 3">
    <name type="scientific">Ophiocordyceps unilateralis</name>
    <name type="common">Zombie-ant fungus</name>
    <name type="synonym">Torrubia unilateralis</name>
    <dbReference type="NCBI Taxonomy" id="268505"/>
    <lineage>
        <taxon>Eukaryota</taxon>
        <taxon>Fungi</taxon>
        <taxon>Dikarya</taxon>
        <taxon>Ascomycota</taxon>
        <taxon>Pezizomycotina</taxon>
        <taxon>Sordariomycetes</taxon>
        <taxon>Hypocreomycetidae</taxon>
        <taxon>Hypocreales</taxon>
        <taxon>Ophiocordycipitaceae</taxon>
        <taxon>Ophiocordyceps</taxon>
    </lineage>
</organism>
<feature type="signal peptide" evidence="1">
    <location>
        <begin position="1"/>
        <end position="15"/>
    </location>
</feature>
<keyword evidence="3" id="KW-1185">Reference proteome</keyword>
<protein>
    <submittedName>
        <fullName evidence="2">Uncharacterized protein</fullName>
    </submittedName>
</protein>
<sequence length="103" mass="10479">MLVVSLLSLAAVAVALPGPAATTTTLTTMTSPTESASSTTAPPVISLPSACDYSYCDGSSSWCFYWAGITSYDISRGPVPGETRVPLGPCGVTTTASQPTTRT</sequence>
<reference evidence="2 3" key="2">
    <citation type="journal article" date="2017" name="Sci. Rep.">
        <title>Ant-infecting Ophiocordyceps genomes reveal a high diversity of potential behavioral manipulation genes and a possible major role for enterotoxins.</title>
        <authorList>
            <person name="de Bekker C."/>
            <person name="Ohm R.A."/>
            <person name="Evans H.C."/>
            <person name="Brachmann A."/>
            <person name="Hughes D.P."/>
        </authorList>
    </citation>
    <scope>NUCLEOTIDE SEQUENCE [LARGE SCALE GENOMIC DNA]</scope>
    <source>
        <strain evidence="2 3">SC16a</strain>
    </source>
</reference>
<reference evidence="2 3" key="1">
    <citation type="journal article" date="2015" name="BMC Genomics">
        <title>Gene expression during zombie ant biting behavior reflects the complexity underlying fungal parasitic behavioral manipulation.</title>
        <authorList>
            <person name="de Bekker C."/>
            <person name="Ohm R.A."/>
            <person name="Loreto R.G."/>
            <person name="Sebastian A."/>
            <person name="Albert I."/>
            <person name="Merrow M."/>
            <person name="Brachmann A."/>
            <person name="Hughes D.P."/>
        </authorList>
    </citation>
    <scope>NUCLEOTIDE SEQUENCE [LARGE SCALE GENOMIC DNA]</scope>
    <source>
        <strain evidence="2 3">SC16a</strain>
    </source>
</reference>
<gene>
    <name evidence="2" type="ORF">XA68_12498</name>
</gene>
<evidence type="ECO:0000313" key="3">
    <source>
        <dbReference type="Proteomes" id="UP000037136"/>
    </source>
</evidence>
<dbReference type="EMBL" id="LAZP02002074">
    <property type="protein sequence ID" value="PFH54898.1"/>
    <property type="molecule type" value="Genomic_DNA"/>
</dbReference>